<proteinExistence type="predicted"/>
<organism evidence="1 2">
    <name type="scientific">Symbiodinium necroappetens</name>
    <dbReference type="NCBI Taxonomy" id="1628268"/>
    <lineage>
        <taxon>Eukaryota</taxon>
        <taxon>Sar</taxon>
        <taxon>Alveolata</taxon>
        <taxon>Dinophyceae</taxon>
        <taxon>Suessiales</taxon>
        <taxon>Symbiodiniaceae</taxon>
        <taxon>Symbiodinium</taxon>
    </lineage>
</organism>
<reference evidence="1" key="1">
    <citation type="submission" date="2021-02" db="EMBL/GenBank/DDBJ databases">
        <authorList>
            <person name="Dougan E. K."/>
            <person name="Rhodes N."/>
            <person name="Thang M."/>
            <person name="Chan C."/>
        </authorList>
    </citation>
    <scope>NUCLEOTIDE SEQUENCE</scope>
</reference>
<sequence>MSMPNVNLKAISEALVSCKDSLCSFDLPQAVPVPGRSLPGLGKATCRRKQLQARSQEGSVVPALAVLAQWIGNPRLWMSLARVERFMSIARKDRHILSSSAFYGASPLDHCRSSRLLAMGRWHWLGLWLFLHEVTQLPLVEPPTPRDVERRQRLHRWPNFPADVVDTFRQWGVEPRLLASEVPALRAGGAVDVDARMRFLTSVFRRSVASLAEHPQFLWSRFEAHILPRALYADQLGLAQVIGLRDLLGTRDTALQDAKAWPAVCGPKASRADYEELHLACTELHRQAGFFESKTLLHVVQQLASHSAPLLPLTLAEGLDGLRRRLSAPPVTSKGPP</sequence>
<evidence type="ECO:0000313" key="1">
    <source>
        <dbReference type="EMBL" id="CAE7206482.1"/>
    </source>
</evidence>
<evidence type="ECO:0000313" key="2">
    <source>
        <dbReference type="Proteomes" id="UP000601435"/>
    </source>
</evidence>
<protein>
    <submittedName>
        <fullName evidence="1">Uncharacterized protein</fullName>
    </submittedName>
</protein>
<comment type="caution">
    <text evidence="1">The sequence shown here is derived from an EMBL/GenBank/DDBJ whole genome shotgun (WGS) entry which is preliminary data.</text>
</comment>
<dbReference type="Proteomes" id="UP000601435">
    <property type="component" value="Unassembled WGS sequence"/>
</dbReference>
<keyword evidence="2" id="KW-1185">Reference proteome</keyword>
<gene>
    <name evidence="1" type="ORF">SNEC2469_LOCUS1804</name>
</gene>
<dbReference type="AlphaFoldDB" id="A0A812JDZ9"/>
<accession>A0A812JDZ9</accession>
<name>A0A812JDZ9_9DINO</name>
<dbReference type="EMBL" id="CAJNJA010006150">
    <property type="protein sequence ID" value="CAE7206482.1"/>
    <property type="molecule type" value="Genomic_DNA"/>
</dbReference>
<dbReference type="OrthoDB" id="412542at2759"/>